<dbReference type="Gene3D" id="3.40.50.1820">
    <property type="entry name" value="alpha/beta hydrolase"/>
    <property type="match status" value="2"/>
</dbReference>
<evidence type="ECO:0000256" key="2">
    <source>
        <dbReference type="SAM" id="MobiDB-lite"/>
    </source>
</evidence>
<comment type="caution">
    <text evidence="4">The sequence shown here is derived from an EMBL/GenBank/DDBJ whole genome shotgun (WGS) entry which is preliminary data.</text>
</comment>
<keyword evidence="5" id="KW-1185">Reference proteome</keyword>
<gene>
    <name evidence="4" type="ORF">OSB04_011381</name>
</gene>
<keyword evidence="3" id="KW-0732">Signal</keyword>
<dbReference type="AlphaFoldDB" id="A0AA38TSE3"/>
<evidence type="ECO:0000256" key="1">
    <source>
        <dbReference type="ARBA" id="ARBA00022801"/>
    </source>
</evidence>
<feature type="compositionally biased region" description="Polar residues" evidence="2">
    <location>
        <begin position="337"/>
        <end position="352"/>
    </location>
</feature>
<accession>A0AA38TSE3</accession>
<dbReference type="EMBL" id="JARYMX010000003">
    <property type="protein sequence ID" value="KAJ9556767.1"/>
    <property type="molecule type" value="Genomic_DNA"/>
</dbReference>
<keyword evidence="1" id="KW-0378">Hydrolase</keyword>
<evidence type="ECO:0008006" key="6">
    <source>
        <dbReference type="Google" id="ProtNLM"/>
    </source>
</evidence>
<dbReference type="GO" id="GO:0016790">
    <property type="term" value="F:thiolester hydrolase activity"/>
    <property type="evidence" value="ECO:0007669"/>
    <property type="project" value="TreeGrafter"/>
</dbReference>
<dbReference type="InterPro" id="IPR029058">
    <property type="entry name" value="AB_hydrolase_fold"/>
</dbReference>
<dbReference type="PANTHER" id="PTHR11247:SF79">
    <property type="entry name" value="ALPHA_BETA-HYDROLASES SUPERFAMILY PROTEIN"/>
    <property type="match status" value="1"/>
</dbReference>
<organism evidence="4 5">
    <name type="scientific">Centaurea solstitialis</name>
    <name type="common">yellow star-thistle</name>
    <dbReference type="NCBI Taxonomy" id="347529"/>
    <lineage>
        <taxon>Eukaryota</taxon>
        <taxon>Viridiplantae</taxon>
        <taxon>Streptophyta</taxon>
        <taxon>Embryophyta</taxon>
        <taxon>Tracheophyta</taxon>
        <taxon>Spermatophyta</taxon>
        <taxon>Magnoliopsida</taxon>
        <taxon>eudicotyledons</taxon>
        <taxon>Gunneridae</taxon>
        <taxon>Pentapetalae</taxon>
        <taxon>asterids</taxon>
        <taxon>campanulids</taxon>
        <taxon>Asterales</taxon>
        <taxon>Asteraceae</taxon>
        <taxon>Carduoideae</taxon>
        <taxon>Cardueae</taxon>
        <taxon>Centaureinae</taxon>
        <taxon>Centaurea</taxon>
    </lineage>
</organism>
<dbReference type="SUPFAM" id="SSF53474">
    <property type="entry name" value="alpha/beta-Hydrolases"/>
    <property type="match status" value="2"/>
</dbReference>
<evidence type="ECO:0000256" key="3">
    <source>
        <dbReference type="SAM" id="SignalP"/>
    </source>
</evidence>
<evidence type="ECO:0000313" key="4">
    <source>
        <dbReference type="EMBL" id="KAJ9556767.1"/>
    </source>
</evidence>
<reference evidence="4" key="1">
    <citation type="submission" date="2023-03" db="EMBL/GenBank/DDBJ databases">
        <title>Chromosome-scale reference genome and RAD-based genetic map of yellow starthistle (Centaurea solstitialis) reveal putative structural variation and QTLs associated with invader traits.</title>
        <authorList>
            <person name="Reatini B."/>
            <person name="Cang F.A."/>
            <person name="Jiang Q."/>
            <person name="Mckibben M.T.W."/>
            <person name="Barker M.S."/>
            <person name="Rieseberg L.H."/>
            <person name="Dlugosch K.M."/>
        </authorList>
    </citation>
    <scope>NUCLEOTIDE SEQUENCE</scope>
    <source>
        <strain evidence="4">CAN-66</strain>
        <tissue evidence="4">Leaf</tissue>
    </source>
</reference>
<dbReference type="PANTHER" id="PTHR11247">
    <property type="entry name" value="PALMITOYL-PROTEIN THIOESTERASE/DOLICHYLDIPHOSPHATASE 1"/>
    <property type="match status" value="1"/>
</dbReference>
<feature type="signal peptide" evidence="3">
    <location>
        <begin position="1"/>
        <end position="22"/>
    </location>
</feature>
<feature type="chain" id="PRO_5041209811" description="Palmitoyl-protein thioesterase 1-like" evidence="3">
    <location>
        <begin position="23"/>
        <end position="374"/>
    </location>
</feature>
<dbReference type="Proteomes" id="UP001172457">
    <property type="component" value="Chromosome 3"/>
</dbReference>
<feature type="region of interest" description="Disordered" evidence="2">
    <location>
        <begin position="332"/>
        <end position="353"/>
    </location>
</feature>
<name>A0AA38TSE3_9ASTR</name>
<proteinExistence type="predicted"/>
<protein>
    <recommendedName>
        <fullName evidence="6">Palmitoyl-protein thioesterase 1-like</fullName>
    </recommendedName>
</protein>
<sequence length="374" mass="41650">MALTSLPRFFIIFTLLPLITHSIPFVVFHGVADSCTKKGVKHFTELLSNWSNTQGYCIEIGNGVWDSWFMPFSEQTEIACEKVKSMSELRQGYNIVGLSQGNMVGRGVLEFCDGAPPVKNFISVAGPHAGEASIPFCGTGVICIILDGLVKLAIYSKRLQEHLAPSNYIKIPTDLDGYREGCTFLPKLNNEFEKNATYKERFSSLEKLVLIMFSGGKAFSQAEIVESESLYNFYCKPLFFSGTVLSRRTEGDDDSVLVPKETSWFGYFPDGAWDPILPAQETRLYTEDWIGLRTLNEAGKVEFVNVTGGHLDITDDDMKKYMVPYLVDEDAPENPTLLESNSRGQPSSTSSGAMGFVRKLIGQQDLQLNVIRHP</sequence>
<evidence type="ECO:0000313" key="5">
    <source>
        <dbReference type="Proteomes" id="UP001172457"/>
    </source>
</evidence>
<dbReference type="Pfam" id="PF02089">
    <property type="entry name" value="Palm_thioest"/>
    <property type="match status" value="2"/>
</dbReference>